<feature type="transmembrane region" description="Helical" evidence="7">
    <location>
        <begin position="97"/>
        <end position="128"/>
    </location>
</feature>
<dbReference type="InterPro" id="IPR000109">
    <property type="entry name" value="POT_fam"/>
</dbReference>
<evidence type="ECO:0000256" key="5">
    <source>
        <dbReference type="ARBA" id="ARBA00023136"/>
    </source>
</evidence>
<sequence>MANMYSERSRRFQKPNQNAPIMVKRFTRKRPACYPIEYDGFLFPVLENLIHRSITPLQLVEIGHVIDILSMVALALVEARRLNIVRQNNLQDQDNAVVPMLVFWLVPSLALAGTGEAFLFSGHIVFYFQEFPAPLKSTSTSVVALFIGIGFYMGNGLIDIIRRTTEWLPDNINSGKLNNVYWLVSILGGINFCYYLVCASLYKYQKVTDYSIDDEQDALPAP</sequence>
<evidence type="ECO:0000256" key="7">
    <source>
        <dbReference type="SAM" id="Phobius"/>
    </source>
</evidence>
<feature type="transmembrane region" description="Helical" evidence="7">
    <location>
        <begin position="181"/>
        <end position="202"/>
    </location>
</feature>
<reference evidence="8 9" key="1">
    <citation type="submission" date="2024-11" db="EMBL/GenBank/DDBJ databases">
        <title>A near-complete genome assembly of Cinchona calisaya.</title>
        <authorList>
            <person name="Lian D.C."/>
            <person name="Zhao X.W."/>
            <person name="Wei L."/>
        </authorList>
    </citation>
    <scope>NUCLEOTIDE SEQUENCE [LARGE SCALE GENOMIC DNA]</scope>
    <source>
        <tissue evidence="8">Nenye</tissue>
    </source>
</reference>
<keyword evidence="5 7" id="KW-0472">Membrane</keyword>
<dbReference type="Gene3D" id="1.20.1250.20">
    <property type="entry name" value="MFS general substrate transporter like domains"/>
    <property type="match status" value="1"/>
</dbReference>
<evidence type="ECO:0000313" key="8">
    <source>
        <dbReference type="EMBL" id="KAL3530630.1"/>
    </source>
</evidence>
<proteinExistence type="inferred from homology"/>
<keyword evidence="3 7" id="KW-0812">Transmembrane</keyword>
<dbReference type="Proteomes" id="UP001630127">
    <property type="component" value="Unassembled WGS sequence"/>
</dbReference>
<evidence type="ECO:0000256" key="6">
    <source>
        <dbReference type="ARBA" id="ARBA00044504"/>
    </source>
</evidence>
<evidence type="ECO:0000256" key="1">
    <source>
        <dbReference type="ARBA" id="ARBA00004141"/>
    </source>
</evidence>
<evidence type="ECO:0000313" key="9">
    <source>
        <dbReference type="Proteomes" id="UP001630127"/>
    </source>
</evidence>
<organism evidence="8 9">
    <name type="scientific">Cinchona calisaya</name>
    <dbReference type="NCBI Taxonomy" id="153742"/>
    <lineage>
        <taxon>Eukaryota</taxon>
        <taxon>Viridiplantae</taxon>
        <taxon>Streptophyta</taxon>
        <taxon>Embryophyta</taxon>
        <taxon>Tracheophyta</taxon>
        <taxon>Spermatophyta</taxon>
        <taxon>Magnoliopsida</taxon>
        <taxon>eudicotyledons</taxon>
        <taxon>Gunneridae</taxon>
        <taxon>Pentapetalae</taxon>
        <taxon>asterids</taxon>
        <taxon>lamiids</taxon>
        <taxon>Gentianales</taxon>
        <taxon>Rubiaceae</taxon>
        <taxon>Cinchonoideae</taxon>
        <taxon>Cinchoneae</taxon>
        <taxon>Cinchona</taxon>
    </lineage>
</organism>
<name>A0ABD3AFL9_9GENT</name>
<protein>
    <submittedName>
        <fullName evidence="8">Uncharacterized protein</fullName>
    </submittedName>
</protein>
<comment type="similarity">
    <text evidence="6">Belongs to the major facilitator superfamily. Phosphate:H(+) symporter (TC 2.A.1.9) family.</text>
</comment>
<accession>A0ABD3AFL9</accession>
<dbReference type="PANTHER" id="PTHR11654">
    <property type="entry name" value="OLIGOPEPTIDE TRANSPORTER-RELATED"/>
    <property type="match status" value="1"/>
</dbReference>
<dbReference type="SUPFAM" id="SSF103473">
    <property type="entry name" value="MFS general substrate transporter"/>
    <property type="match status" value="1"/>
</dbReference>
<comment type="caution">
    <text evidence="8">The sequence shown here is derived from an EMBL/GenBank/DDBJ whole genome shotgun (WGS) entry which is preliminary data.</text>
</comment>
<comment type="similarity">
    <text evidence="2">Belongs to the major facilitator superfamily. Proton-dependent oligopeptide transporter (POT/PTR) (TC 2.A.17) family.</text>
</comment>
<feature type="transmembrane region" description="Helical" evidence="7">
    <location>
        <begin position="140"/>
        <end position="161"/>
    </location>
</feature>
<evidence type="ECO:0000256" key="4">
    <source>
        <dbReference type="ARBA" id="ARBA00022989"/>
    </source>
</evidence>
<dbReference type="GO" id="GO:0016020">
    <property type="term" value="C:membrane"/>
    <property type="evidence" value="ECO:0007669"/>
    <property type="project" value="UniProtKB-SubCell"/>
</dbReference>
<evidence type="ECO:0000256" key="2">
    <source>
        <dbReference type="ARBA" id="ARBA00005982"/>
    </source>
</evidence>
<keyword evidence="9" id="KW-1185">Reference proteome</keyword>
<dbReference type="Pfam" id="PF00854">
    <property type="entry name" value="PTR2"/>
    <property type="match status" value="1"/>
</dbReference>
<comment type="subcellular location">
    <subcellularLocation>
        <location evidence="1">Membrane</location>
        <topology evidence="1">Multi-pass membrane protein</topology>
    </subcellularLocation>
</comment>
<dbReference type="EMBL" id="JBJUIK010000004">
    <property type="protein sequence ID" value="KAL3530630.1"/>
    <property type="molecule type" value="Genomic_DNA"/>
</dbReference>
<dbReference type="InterPro" id="IPR036259">
    <property type="entry name" value="MFS_trans_sf"/>
</dbReference>
<dbReference type="AlphaFoldDB" id="A0ABD3AFL9"/>
<evidence type="ECO:0000256" key="3">
    <source>
        <dbReference type="ARBA" id="ARBA00022692"/>
    </source>
</evidence>
<keyword evidence="4 7" id="KW-1133">Transmembrane helix</keyword>
<gene>
    <name evidence="8" type="ORF">ACH5RR_009952</name>
</gene>